<feature type="transmembrane region" description="Helical" evidence="1">
    <location>
        <begin position="64"/>
        <end position="88"/>
    </location>
</feature>
<sequence>MTSDSEKSEYRKERRQGCLMLIVMVVVVIALLAAGQEAIAMPAAGMAGSLVMVAQIRWKYRDTVWFWVVIGAVAVADIFVLASVTWPPHLGRGRGRLEDLIVFLANLAVVEILFRIVRRVIEGVQKPDPIVCRHCGKEIDKNTIRCRECGEWKPGPLPVWPLFVVLGPGLAILIGLAITTDWYRPEETPTTSDYSKFQPGEEIRDPLNRSVARTLFREKHVSCARIASMRAVNGKAWDVRCGQAHGHGVLRYTVYPKTGAVVPCSPDAEAACE</sequence>
<comment type="caution">
    <text evidence="2">The sequence shown here is derived from an EMBL/GenBank/DDBJ whole genome shotgun (WGS) entry which is preliminary data.</text>
</comment>
<organism evidence="2 3">
    <name type="scientific">Rhizomicrobium electricum</name>
    <dbReference type="NCBI Taxonomy" id="480070"/>
    <lineage>
        <taxon>Bacteria</taxon>
        <taxon>Pseudomonadati</taxon>
        <taxon>Pseudomonadota</taxon>
        <taxon>Alphaproteobacteria</taxon>
        <taxon>Micropepsales</taxon>
        <taxon>Micropepsaceae</taxon>
        <taxon>Rhizomicrobium</taxon>
    </lineage>
</organism>
<gene>
    <name evidence="2" type="ORF">GCM10008942_30840</name>
</gene>
<name>A0ABN1F194_9PROT</name>
<keyword evidence="1" id="KW-0812">Transmembrane</keyword>
<keyword evidence="1" id="KW-1133">Transmembrane helix</keyword>
<proteinExistence type="predicted"/>
<dbReference type="RefSeq" id="WP_166936944.1">
    <property type="nucleotide sequence ID" value="NZ_BAAADD010000008.1"/>
</dbReference>
<reference evidence="2 3" key="1">
    <citation type="journal article" date="2019" name="Int. J. Syst. Evol. Microbiol.">
        <title>The Global Catalogue of Microorganisms (GCM) 10K type strain sequencing project: providing services to taxonomists for standard genome sequencing and annotation.</title>
        <authorList>
            <consortium name="The Broad Institute Genomics Platform"/>
            <consortium name="The Broad Institute Genome Sequencing Center for Infectious Disease"/>
            <person name="Wu L."/>
            <person name="Ma J."/>
        </authorList>
    </citation>
    <scope>NUCLEOTIDE SEQUENCE [LARGE SCALE GENOMIC DNA]</scope>
    <source>
        <strain evidence="2 3">JCM 15089</strain>
    </source>
</reference>
<accession>A0ABN1F194</accession>
<feature type="transmembrane region" description="Helical" evidence="1">
    <location>
        <begin position="159"/>
        <end position="178"/>
    </location>
</feature>
<feature type="transmembrane region" description="Helical" evidence="1">
    <location>
        <begin position="100"/>
        <end position="117"/>
    </location>
</feature>
<evidence type="ECO:0000313" key="2">
    <source>
        <dbReference type="EMBL" id="GAA0579778.1"/>
    </source>
</evidence>
<dbReference type="Proteomes" id="UP001499951">
    <property type="component" value="Unassembled WGS sequence"/>
</dbReference>
<evidence type="ECO:0008006" key="4">
    <source>
        <dbReference type="Google" id="ProtNLM"/>
    </source>
</evidence>
<feature type="transmembrane region" description="Helical" evidence="1">
    <location>
        <begin position="21"/>
        <end position="44"/>
    </location>
</feature>
<dbReference type="EMBL" id="BAAADD010000008">
    <property type="protein sequence ID" value="GAA0579778.1"/>
    <property type="molecule type" value="Genomic_DNA"/>
</dbReference>
<keyword evidence="3" id="KW-1185">Reference proteome</keyword>
<evidence type="ECO:0000313" key="3">
    <source>
        <dbReference type="Proteomes" id="UP001499951"/>
    </source>
</evidence>
<keyword evidence="1" id="KW-0472">Membrane</keyword>
<protein>
    <recommendedName>
        <fullName evidence="4">Zinc ribbon domain-containing protein</fullName>
    </recommendedName>
</protein>
<evidence type="ECO:0000256" key="1">
    <source>
        <dbReference type="SAM" id="Phobius"/>
    </source>
</evidence>